<gene>
    <name evidence="1" type="ORF">MILVUS5_LOCUS6143</name>
</gene>
<evidence type="ECO:0000313" key="1">
    <source>
        <dbReference type="EMBL" id="CAJ2635467.1"/>
    </source>
</evidence>
<dbReference type="EMBL" id="CASHSV030000002">
    <property type="protein sequence ID" value="CAJ2635467.1"/>
    <property type="molecule type" value="Genomic_DNA"/>
</dbReference>
<protein>
    <submittedName>
        <fullName evidence="1">Uncharacterized protein</fullName>
    </submittedName>
</protein>
<reference evidence="1" key="1">
    <citation type="submission" date="2023-10" db="EMBL/GenBank/DDBJ databases">
        <authorList>
            <person name="Rodriguez Cubillos JULIANA M."/>
            <person name="De Vega J."/>
        </authorList>
    </citation>
    <scope>NUCLEOTIDE SEQUENCE</scope>
</reference>
<proteinExistence type="predicted"/>
<name>A0ACB0ITC9_TRIPR</name>
<keyword evidence="2" id="KW-1185">Reference proteome</keyword>
<organism evidence="1 2">
    <name type="scientific">Trifolium pratense</name>
    <name type="common">Red clover</name>
    <dbReference type="NCBI Taxonomy" id="57577"/>
    <lineage>
        <taxon>Eukaryota</taxon>
        <taxon>Viridiplantae</taxon>
        <taxon>Streptophyta</taxon>
        <taxon>Embryophyta</taxon>
        <taxon>Tracheophyta</taxon>
        <taxon>Spermatophyta</taxon>
        <taxon>Magnoliopsida</taxon>
        <taxon>eudicotyledons</taxon>
        <taxon>Gunneridae</taxon>
        <taxon>Pentapetalae</taxon>
        <taxon>rosids</taxon>
        <taxon>fabids</taxon>
        <taxon>Fabales</taxon>
        <taxon>Fabaceae</taxon>
        <taxon>Papilionoideae</taxon>
        <taxon>50 kb inversion clade</taxon>
        <taxon>NPAAA clade</taxon>
        <taxon>Hologalegina</taxon>
        <taxon>IRL clade</taxon>
        <taxon>Trifolieae</taxon>
        <taxon>Trifolium</taxon>
    </lineage>
</organism>
<comment type="caution">
    <text evidence="1">The sequence shown here is derived from an EMBL/GenBank/DDBJ whole genome shotgun (WGS) entry which is preliminary data.</text>
</comment>
<dbReference type="Proteomes" id="UP001177021">
    <property type="component" value="Unassembled WGS sequence"/>
</dbReference>
<sequence length="74" mass="8165">MKKNLSNISHRSSRLIAQVISLAAFFSVVVRDIIGVCVMQASTTKVQLILRIGSVLFTGQSTTFQSHTQSVRKE</sequence>
<accession>A0ACB0ITC9</accession>
<evidence type="ECO:0000313" key="2">
    <source>
        <dbReference type="Proteomes" id="UP001177021"/>
    </source>
</evidence>